<gene>
    <name evidence="1" type="ORF">HNR30_009150</name>
</gene>
<reference evidence="1 2" key="1">
    <citation type="submission" date="2020-07" db="EMBL/GenBank/DDBJ databases">
        <title>Genomic Encyclopedia of Type Strains, Phase IV (KMG-IV): sequencing the most valuable type-strain genomes for metagenomic binning, comparative biology and taxonomic classification.</title>
        <authorList>
            <person name="Goeker M."/>
        </authorList>
    </citation>
    <scope>NUCLEOTIDE SEQUENCE [LARGE SCALE GENOMIC DNA]</scope>
    <source>
        <strain evidence="1 2">DSM 45533</strain>
    </source>
</reference>
<protein>
    <submittedName>
        <fullName evidence="1">Uncharacterized protein</fullName>
    </submittedName>
</protein>
<evidence type="ECO:0000313" key="2">
    <source>
        <dbReference type="Proteomes" id="UP000530928"/>
    </source>
</evidence>
<dbReference type="EMBL" id="JACDUR010000013">
    <property type="protein sequence ID" value="MBA2897744.1"/>
    <property type="molecule type" value="Genomic_DNA"/>
</dbReference>
<accession>A0A7W0HW00</accession>
<keyword evidence="2" id="KW-1185">Reference proteome</keyword>
<organism evidence="1 2">
    <name type="scientific">Nonomuraea soli</name>
    <dbReference type="NCBI Taxonomy" id="1032476"/>
    <lineage>
        <taxon>Bacteria</taxon>
        <taxon>Bacillati</taxon>
        <taxon>Actinomycetota</taxon>
        <taxon>Actinomycetes</taxon>
        <taxon>Streptosporangiales</taxon>
        <taxon>Streptosporangiaceae</taxon>
        <taxon>Nonomuraea</taxon>
    </lineage>
</organism>
<name>A0A7W0HW00_9ACTN</name>
<proteinExistence type="predicted"/>
<evidence type="ECO:0000313" key="1">
    <source>
        <dbReference type="EMBL" id="MBA2897744.1"/>
    </source>
</evidence>
<dbReference type="AlphaFoldDB" id="A0A7W0HW00"/>
<sequence length="30" mass="3252">MSVGTLYNHIPDLQQLRVGESSDLPAVTIP</sequence>
<dbReference type="Proteomes" id="UP000530928">
    <property type="component" value="Unassembled WGS sequence"/>
</dbReference>
<comment type="caution">
    <text evidence="1">The sequence shown here is derived from an EMBL/GenBank/DDBJ whole genome shotgun (WGS) entry which is preliminary data.</text>
</comment>